<dbReference type="InterPro" id="IPR018958">
    <property type="entry name" value="Knr4/Smi1-like_dom"/>
</dbReference>
<dbReference type="SUPFAM" id="SSF160631">
    <property type="entry name" value="SMI1/KNR4-like"/>
    <property type="match status" value="1"/>
</dbReference>
<dbReference type="OrthoDB" id="1353528at2"/>
<proteinExistence type="predicted"/>
<reference evidence="2 3" key="1">
    <citation type="submission" date="2019-06" db="EMBL/GenBank/DDBJ databases">
        <title>Whole genome sequence for Rhodospirillaceae sp. R148.</title>
        <authorList>
            <person name="Wang G."/>
        </authorList>
    </citation>
    <scope>NUCLEOTIDE SEQUENCE [LARGE SCALE GENOMIC DNA]</scope>
    <source>
        <strain evidence="2 3">R148</strain>
    </source>
</reference>
<dbReference type="Gene3D" id="3.40.1580.10">
    <property type="entry name" value="SMI1/KNR4-like"/>
    <property type="match status" value="1"/>
</dbReference>
<dbReference type="AlphaFoldDB" id="A0A545TEY4"/>
<feature type="domain" description="Knr4/Smi1-like" evidence="1">
    <location>
        <begin position="7"/>
        <end position="127"/>
    </location>
</feature>
<evidence type="ECO:0000313" key="3">
    <source>
        <dbReference type="Proteomes" id="UP000315252"/>
    </source>
</evidence>
<dbReference type="Pfam" id="PF09346">
    <property type="entry name" value="SMI1_KNR4"/>
    <property type="match status" value="1"/>
</dbReference>
<organism evidence="2 3">
    <name type="scientific">Denitrobaculum tricleocarpae</name>
    <dbReference type="NCBI Taxonomy" id="2591009"/>
    <lineage>
        <taxon>Bacteria</taxon>
        <taxon>Pseudomonadati</taxon>
        <taxon>Pseudomonadota</taxon>
        <taxon>Alphaproteobacteria</taxon>
        <taxon>Rhodospirillales</taxon>
        <taxon>Rhodospirillaceae</taxon>
        <taxon>Denitrobaculum</taxon>
    </lineage>
</organism>
<gene>
    <name evidence="2" type="ORF">FKG95_23095</name>
</gene>
<evidence type="ECO:0000313" key="2">
    <source>
        <dbReference type="EMBL" id="TQV75802.1"/>
    </source>
</evidence>
<sequence length="130" mass="14489">MAFNLEEKYVAAAEEALQARLPDSYRSALQTENGGEVFAGNDWWELHPISDSSNRKRLSRSSNDIVRETASMREWTNWPAGALAIAQNGTGDALVLLKKASSFEPQVYVWKHEDGDLTEVAGDFSELERA</sequence>
<evidence type="ECO:0000259" key="1">
    <source>
        <dbReference type="Pfam" id="PF09346"/>
    </source>
</evidence>
<comment type="caution">
    <text evidence="2">The sequence shown here is derived from an EMBL/GenBank/DDBJ whole genome shotgun (WGS) entry which is preliminary data.</text>
</comment>
<dbReference type="RefSeq" id="WP_142898789.1">
    <property type="nucleotide sequence ID" value="NZ_ML660060.1"/>
</dbReference>
<dbReference type="EMBL" id="VHSH01000009">
    <property type="protein sequence ID" value="TQV75802.1"/>
    <property type="molecule type" value="Genomic_DNA"/>
</dbReference>
<dbReference type="Proteomes" id="UP000315252">
    <property type="component" value="Unassembled WGS sequence"/>
</dbReference>
<dbReference type="InterPro" id="IPR037883">
    <property type="entry name" value="Knr4/Smi1-like_sf"/>
</dbReference>
<protein>
    <submittedName>
        <fullName evidence="2">SMI1/KNR4 family protein</fullName>
    </submittedName>
</protein>
<keyword evidence="3" id="KW-1185">Reference proteome</keyword>
<accession>A0A545TEY4</accession>
<name>A0A545TEY4_9PROT</name>